<name>A0A394DE90_LUPAN</name>
<dbReference type="AlphaFoldDB" id="A0A394DE90"/>
<evidence type="ECO:0000313" key="3">
    <source>
        <dbReference type="Proteomes" id="UP000188354"/>
    </source>
</evidence>
<proteinExistence type="predicted"/>
<reference evidence="2 3" key="1">
    <citation type="journal article" date="2017" name="Plant Biotechnol. J.">
        <title>A comprehensive draft genome sequence for lupin (Lupinus angustifolius), an emerging health food: insights into plant-microbe interactions and legume evolution.</title>
        <authorList>
            <person name="Hane J.K."/>
            <person name="Ming Y."/>
            <person name="Kamphuis L.G."/>
            <person name="Nelson M.N."/>
            <person name="Garg G."/>
            <person name="Atkins C.A."/>
            <person name="Bayer P.E."/>
            <person name="Bravo A."/>
            <person name="Bringans S."/>
            <person name="Cannon S."/>
            <person name="Edwards D."/>
            <person name="Foley R."/>
            <person name="Gao L.L."/>
            <person name="Harrison M.J."/>
            <person name="Huang W."/>
            <person name="Hurgobin B."/>
            <person name="Li S."/>
            <person name="Liu C.W."/>
            <person name="McGrath A."/>
            <person name="Morahan G."/>
            <person name="Murray J."/>
            <person name="Weller J."/>
            <person name="Jian J."/>
            <person name="Singh K.B."/>
        </authorList>
    </citation>
    <scope>NUCLEOTIDE SEQUENCE [LARGE SCALE GENOMIC DNA]</scope>
    <source>
        <strain evidence="3">cv. Tanjil</strain>
        <tissue evidence="2">Whole plant</tissue>
    </source>
</reference>
<dbReference type="EMBL" id="MLAU01027093">
    <property type="protein sequence ID" value="OIW21465.1"/>
    <property type="molecule type" value="Genomic_DNA"/>
</dbReference>
<evidence type="ECO:0000256" key="1">
    <source>
        <dbReference type="SAM" id="MobiDB-lite"/>
    </source>
</evidence>
<dbReference type="Proteomes" id="UP000188354">
    <property type="component" value="Unassembled WGS sequence"/>
</dbReference>
<dbReference type="Gramene" id="OIW21465">
    <property type="protein sequence ID" value="OIW21465"/>
    <property type="gene ID" value="TanjilG_04909"/>
</dbReference>
<organism evidence="2 3">
    <name type="scientific">Lupinus angustifolius</name>
    <name type="common">Narrow-leaved blue lupine</name>
    <dbReference type="NCBI Taxonomy" id="3871"/>
    <lineage>
        <taxon>Eukaryota</taxon>
        <taxon>Viridiplantae</taxon>
        <taxon>Streptophyta</taxon>
        <taxon>Embryophyta</taxon>
        <taxon>Tracheophyta</taxon>
        <taxon>Spermatophyta</taxon>
        <taxon>Magnoliopsida</taxon>
        <taxon>eudicotyledons</taxon>
        <taxon>Gunneridae</taxon>
        <taxon>Pentapetalae</taxon>
        <taxon>rosids</taxon>
        <taxon>fabids</taxon>
        <taxon>Fabales</taxon>
        <taxon>Fabaceae</taxon>
        <taxon>Papilionoideae</taxon>
        <taxon>50 kb inversion clade</taxon>
        <taxon>genistoids sensu lato</taxon>
        <taxon>core genistoids</taxon>
        <taxon>Genisteae</taxon>
        <taxon>Lupinus</taxon>
    </lineage>
</organism>
<accession>A0A394DE90</accession>
<gene>
    <name evidence="2" type="ORF">TanjilG_04909</name>
</gene>
<comment type="caution">
    <text evidence="2">The sequence shown here is derived from an EMBL/GenBank/DDBJ whole genome shotgun (WGS) entry which is preliminary data.</text>
</comment>
<evidence type="ECO:0000313" key="2">
    <source>
        <dbReference type="EMBL" id="OIW21465.1"/>
    </source>
</evidence>
<keyword evidence="3" id="KW-1185">Reference proteome</keyword>
<sequence>MAFNCSNILGWDLGKLGRRDPELGAASLHDGDVPTVGSGGGRRWRCHPKPKRMAMLRESPSMVVVASCGGGAARVAPPSSSLTKPPAYHWAPNVSIADRMGMGMAILHPY</sequence>
<protein>
    <submittedName>
        <fullName evidence="2">Uncharacterized protein</fullName>
    </submittedName>
</protein>
<feature type="region of interest" description="Disordered" evidence="1">
    <location>
        <begin position="24"/>
        <end position="47"/>
    </location>
</feature>